<evidence type="ECO:0000256" key="6">
    <source>
        <dbReference type="SAM" id="Phobius"/>
    </source>
</evidence>
<dbReference type="PANTHER" id="PTHR30457:SF0">
    <property type="entry name" value="PHOSPHATASE, PUTATIVE (AFU_ORTHOLOGUE AFUA_4G01070)-RELATED"/>
    <property type="match status" value="1"/>
</dbReference>
<dbReference type="EC" id="3.1.3.5" evidence="3"/>
<accession>A0A4V2XX77</accession>
<comment type="caution">
    <text evidence="8">The sequence shown here is derived from an EMBL/GenBank/DDBJ whole genome shotgun (WGS) entry which is preliminary data.</text>
</comment>
<keyword evidence="6" id="KW-0812">Transmembrane</keyword>
<evidence type="ECO:0000313" key="8">
    <source>
        <dbReference type="EMBL" id="TDC52125.1"/>
    </source>
</evidence>
<dbReference type="AlphaFoldDB" id="A0A4V2XX77"/>
<dbReference type="Proteomes" id="UP000295621">
    <property type="component" value="Unassembled WGS sequence"/>
</dbReference>
<organism evidence="8 9">
    <name type="scientific">Jiangella ureilytica</name>
    <dbReference type="NCBI Taxonomy" id="2530374"/>
    <lineage>
        <taxon>Bacteria</taxon>
        <taxon>Bacillati</taxon>
        <taxon>Actinomycetota</taxon>
        <taxon>Actinomycetes</taxon>
        <taxon>Jiangellales</taxon>
        <taxon>Jiangellaceae</taxon>
        <taxon>Jiangella</taxon>
    </lineage>
</organism>
<keyword evidence="6" id="KW-1133">Transmembrane helix</keyword>
<dbReference type="Pfam" id="PF01975">
    <property type="entry name" value="SurE"/>
    <property type="match status" value="1"/>
</dbReference>
<evidence type="ECO:0000256" key="5">
    <source>
        <dbReference type="ARBA" id="ARBA00022801"/>
    </source>
</evidence>
<keyword evidence="9" id="KW-1185">Reference proteome</keyword>
<evidence type="ECO:0000256" key="3">
    <source>
        <dbReference type="ARBA" id="ARBA00012643"/>
    </source>
</evidence>
<sequence>MSAAKRALITNDDGIDAPGLRVLAMTAREIGLDVVVAAPAVQFSGSGASIVAGLEDRDRIALERRRLEGLDDVLTYAVGAAPGLIALIAAFGAFGDPPDVVLSGVNHGANVGRAILHSGTVGAALTAGINGSRGLAVSLDVGLAAEFHLKPQATEPRWSTAADLAGRVVPFLLQQRPGTVLNLNVPDRDPDDVAALRSAPLAEFGIVQTTMTEHADDHIRLTVTDMSEPPAPGTDAALLADGHAVVTAVQSVRETDSPALDALVDAVASAAPATASE</sequence>
<reference evidence="8 9" key="1">
    <citation type="submission" date="2019-02" db="EMBL/GenBank/DDBJ databases">
        <title>Draft genome sequences of novel Actinobacteria.</title>
        <authorList>
            <person name="Sahin N."/>
            <person name="Ay H."/>
            <person name="Saygin H."/>
        </authorList>
    </citation>
    <scope>NUCLEOTIDE SEQUENCE [LARGE SCALE GENOMIC DNA]</scope>
    <source>
        <strain evidence="8 9">KC603</strain>
    </source>
</reference>
<dbReference type="Gene3D" id="3.40.1210.10">
    <property type="entry name" value="Survival protein SurE-like phosphatase/nucleotidase"/>
    <property type="match status" value="1"/>
</dbReference>
<keyword evidence="5" id="KW-0378">Hydrolase</keyword>
<evidence type="ECO:0000256" key="4">
    <source>
        <dbReference type="ARBA" id="ARBA00022723"/>
    </source>
</evidence>
<keyword evidence="4" id="KW-0479">Metal-binding</keyword>
<evidence type="ECO:0000256" key="1">
    <source>
        <dbReference type="ARBA" id="ARBA00000815"/>
    </source>
</evidence>
<feature type="domain" description="Survival protein SurE-like phosphatase/nucleotidase" evidence="7">
    <location>
        <begin position="8"/>
        <end position="199"/>
    </location>
</feature>
<dbReference type="EMBL" id="SMKL01000017">
    <property type="protein sequence ID" value="TDC52125.1"/>
    <property type="molecule type" value="Genomic_DNA"/>
</dbReference>
<dbReference type="GO" id="GO:0008253">
    <property type="term" value="F:5'-nucleotidase activity"/>
    <property type="evidence" value="ECO:0007669"/>
    <property type="project" value="UniProtKB-EC"/>
</dbReference>
<dbReference type="InterPro" id="IPR030048">
    <property type="entry name" value="SurE"/>
</dbReference>
<evidence type="ECO:0000256" key="2">
    <source>
        <dbReference type="ARBA" id="ARBA00011062"/>
    </source>
</evidence>
<protein>
    <recommendedName>
        <fullName evidence="3">5'-nucleotidase</fullName>
        <ecNumber evidence="3">3.1.3.5</ecNumber>
    </recommendedName>
</protein>
<proteinExistence type="inferred from homology"/>
<dbReference type="GO" id="GO:0046872">
    <property type="term" value="F:metal ion binding"/>
    <property type="evidence" value="ECO:0007669"/>
    <property type="project" value="UniProtKB-KW"/>
</dbReference>
<dbReference type="OrthoDB" id="9780815at2"/>
<dbReference type="PANTHER" id="PTHR30457">
    <property type="entry name" value="5'-NUCLEOTIDASE SURE"/>
    <property type="match status" value="1"/>
</dbReference>
<feature type="transmembrane region" description="Helical" evidence="6">
    <location>
        <begin position="73"/>
        <end position="94"/>
    </location>
</feature>
<evidence type="ECO:0000259" key="7">
    <source>
        <dbReference type="Pfam" id="PF01975"/>
    </source>
</evidence>
<dbReference type="InterPro" id="IPR002828">
    <property type="entry name" value="SurE-like_Pase/nucleotidase"/>
</dbReference>
<keyword evidence="6" id="KW-0472">Membrane</keyword>
<gene>
    <name evidence="8" type="ORF">E1212_09805</name>
</gene>
<dbReference type="SUPFAM" id="SSF64167">
    <property type="entry name" value="SurE-like"/>
    <property type="match status" value="1"/>
</dbReference>
<dbReference type="RefSeq" id="WP_131981789.1">
    <property type="nucleotide sequence ID" value="NZ_SMKL01000017.1"/>
</dbReference>
<comment type="similarity">
    <text evidence="2">Belongs to the SurE nucleotidase family.</text>
</comment>
<evidence type="ECO:0000313" key="9">
    <source>
        <dbReference type="Proteomes" id="UP000295621"/>
    </source>
</evidence>
<name>A0A4V2XX77_9ACTN</name>
<dbReference type="InterPro" id="IPR036523">
    <property type="entry name" value="SurE-like_sf"/>
</dbReference>
<comment type="catalytic activity">
    <reaction evidence="1">
        <text>a ribonucleoside 5'-phosphate + H2O = a ribonucleoside + phosphate</text>
        <dbReference type="Rhea" id="RHEA:12484"/>
        <dbReference type="ChEBI" id="CHEBI:15377"/>
        <dbReference type="ChEBI" id="CHEBI:18254"/>
        <dbReference type="ChEBI" id="CHEBI:43474"/>
        <dbReference type="ChEBI" id="CHEBI:58043"/>
        <dbReference type="EC" id="3.1.3.5"/>
    </reaction>
</comment>